<evidence type="ECO:0000256" key="1">
    <source>
        <dbReference type="SAM" id="Phobius"/>
    </source>
</evidence>
<evidence type="ECO:0000313" key="3">
    <source>
        <dbReference type="Proteomes" id="UP000656244"/>
    </source>
</evidence>
<protein>
    <submittedName>
        <fullName evidence="2">Uncharacterized protein</fullName>
    </submittedName>
</protein>
<dbReference type="Proteomes" id="UP000656244">
    <property type="component" value="Unassembled WGS sequence"/>
</dbReference>
<organism evidence="2 3">
    <name type="scientific">Hyunsoonleella aquatilis</name>
    <dbReference type="NCBI Taxonomy" id="2762758"/>
    <lineage>
        <taxon>Bacteria</taxon>
        <taxon>Pseudomonadati</taxon>
        <taxon>Bacteroidota</taxon>
        <taxon>Flavobacteriia</taxon>
        <taxon>Flavobacteriales</taxon>
        <taxon>Flavobacteriaceae</taxon>
    </lineage>
</organism>
<comment type="caution">
    <text evidence="2">The sequence shown here is derived from an EMBL/GenBank/DDBJ whole genome shotgun (WGS) entry which is preliminary data.</text>
</comment>
<keyword evidence="3" id="KW-1185">Reference proteome</keyword>
<proteinExistence type="predicted"/>
<sequence length="122" mass="14258">MKTSSKIFLCAFFGIQIVGIIIGRFTDVKYFCWAPYDQISKYSISVKVNGVQLSRDAIEERYHKPASSFENRNINNLKTIIERYEKTHGIEDRAEVKLEYQTNKGESQIWNWPRTNTRASDD</sequence>
<keyword evidence="1" id="KW-0472">Membrane</keyword>
<dbReference type="EMBL" id="JACNMF010000003">
    <property type="protein sequence ID" value="MBC3758891.1"/>
    <property type="molecule type" value="Genomic_DNA"/>
</dbReference>
<reference evidence="2" key="1">
    <citation type="submission" date="2020-08" db="EMBL/GenBank/DDBJ databases">
        <title>Hyunsoonleella sp. strain SJ7 genome sequencing and assembly.</title>
        <authorList>
            <person name="Kim I."/>
        </authorList>
    </citation>
    <scope>NUCLEOTIDE SEQUENCE</scope>
    <source>
        <strain evidence="2">SJ7</strain>
    </source>
</reference>
<dbReference type="RefSeq" id="WP_186562201.1">
    <property type="nucleotide sequence ID" value="NZ_JACNMF010000003.1"/>
</dbReference>
<feature type="transmembrane region" description="Helical" evidence="1">
    <location>
        <begin position="7"/>
        <end position="25"/>
    </location>
</feature>
<evidence type="ECO:0000313" key="2">
    <source>
        <dbReference type="EMBL" id="MBC3758891.1"/>
    </source>
</evidence>
<gene>
    <name evidence="2" type="ORF">H7U19_10780</name>
</gene>
<dbReference type="AlphaFoldDB" id="A0A923HD07"/>
<accession>A0A923HD07</accession>
<keyword evidence="1" id="KW-1133">Transmembrane helix</keyword>
<keyword evidence="1" id="KW-0812">Transmembrane</keyword>
<name>A0A923HD07_9FLAO</name>